<evidence type="ECO:0000256" key="1">
    <source>
        <dbReference type="SAM" id="MobiDB-lite"/>
    </source>
</evidence>
<evidence type="ECO:0000313" key="2">
    <source>
        <dbReference type="EMBL" id="MBD2181216.1"/>
    </source>
</evidence>
<accession>A0A926VCA2</accession>
<reference evidence="2" key="2">
    <citation type="submission" date="2020-08" db="EMBL/GenBank/DDBJ databases">
        <authorList>
            <person name="Chen M."/>
            <person name="Teng W."/>
            <person name="Zhao L."/>
            <person name="Hu C."/>
            <person name="Zhou Y."/>
            <person name="Han B."/>
            <person name="Song L."/>
            <person name="Shu W."/>
        </authorList>
    </citation>
    <scope>NUCLEOTIDE SEQUENCE</scope>
    <source>
        <strain evidence="2">FACHB-1375</strain>
    </source>
</reference>
<feature type="compositionally biased region" description="Low complexity" evidence="1">
    <location>
        <begin position="332"/>
        <end position="343"/>
    </location>
</feature>
<organism evidence="2 3">
    <name type="scientific">Aerosakkonema funiforme FACHB-1375</name>
    <dbReference type="NCBI Taxonomy" id="2949571"/>
    <lineage>
        <taxon>Bacteria</taxon>
        <taxon>Bacillati</taxon>
        <taxon>Cyanobacteriota</taxon>
        <taxon>Cyanophyceae</taxon>
        <taxon>Oscillatoriophycideae</taxon>
        <taxon>Aerosakkonematales</taxon>
        <taxon>Aerosakkonemataceae</taxon>
        <taxon>Aerosakkonema</taxon>
    </lineage>
</organism>
<sequence>MNKFQPKAILLKQYTSYQRKRYAHELVWLKETPFAKGDVLTVKRSLFAGNFKPQSKFVRLTDFECCSEMEKTGNVSLCKHRLSKVQGEWGSYFAFSILLVSSSAVWSSVGLAAIASDPFGDREVASSLQLASKISSSFERINDKECFVTARSPYTRSLLRHQSESSTPSSISLTSKQNFLTQCVRLLTDSQWQLSPYGRLSEAGAPSLTTPVIPKVLRIHSHIPQTDTANLLAKQIIFPRGDRSSDDRLSPAAISSAYSFSAADLSSASLQVPIINQHLDIDERLNVVATLEELEALSDFSSIDRASLAQQPAGKPAQEIQPTPSPSPTSTPAPTQQQSQPSATEDDPDLGRLRLRERKVPPRQPQPIIHVVPRISYFYTSNVFSGVDPISDSQFIPSVTIWSAPMLRKGTYLTTSIDGYLIRYLNESQYDYNFVRFRTGINKRIGSNTFGEVGWSNQQYFRASNGDRFLNEHSAYLSLSRRDWLTRRLALDSYYDVRFSFADPDSRSRIINYLSLSFSYYLQKNLQVGLDYQFSFLDYTKTLREDYYQRLLGRLTYQVSSDSQISVRGGLTTGNSSESYIDYDDFFFSVTYSVDWQIFK</sequence>
<evidence type="ECO:0000313" key="3">
    <source>
        <dbReference type="Proteomes" id="UP000641646"/>
    </source>
</evidence>
<gene>
    <name evidence="2" type="ORF">H6G03_08885</name>
</gene>
<comment type="caution">
    <text evidence="2">The sequence shown here is derived from an EMBL/GenBank/DDBJ whole genome shotgun (WGS) entry which is preliminary data.</text>
</comment>
<name>A0A926VCA2_9CYAN</name>
<dbReference type="EMBL" id="JACJPW010000017">
    <property type="protein sequence ID" value="MBD2181216.1"/>
    <property type="molecule type" value="Genomic_DNA"/>
</dbReference>
<dbReference type="RefSeq" id="WP_190463975.1">
    <property type="nucleotide sequence ID" value="NZ_JACJPW010000017.1"/>
</dbReference>
<reference evidence="2" key="1">
    <citation type="journal article" date="2015" name="ISME J.">
        <title>Draft Genome Sequence of Streptomyces incarnatus NRRL8089, which Produces the Nucleoside Antibiotic Sinefungin.</title>
        <authorList>
            <person name="Oshima K."/>
            <person name="Hattori M."/>
            <person name="Shimizu H."/>
            <person name="Fukuda K."/>
            <person name="Nemoto M."/>
            <person name="Inagaki K."/>
            <person name="Tamura T."/>
        </authorList>
    </citation>
    <scope>NUCLEOTIDE SEQUENCE</scope>
    <source>
        <strain evidence="2">FACHB-1375</strain>
    </source>
</reference>
<protein>
    <submittedName>
        <fullName evidence="2">Uncharacterized protein</fullName>
    </submittedName>
</protein>
<keyword evidence="3" id="KW-1185">Reference proteome</keyword>
<proteinExistence type="predicted"/>
<feature type="region of interest" description="Disordered" evidence="1">
    <location>
        <begin position="307"/>
        <end position="349"/>
    </location>
</feature>
<dbReference type="AlphaFoldDB" id="A0A926VCA2"/>
<dbReference type="Proteomes" id="UP000641646">
    <property type="component" value="Unassembled WGS sequence"/>
</dbReference>